<evidence type="ECO:0000313" key="2">
    <source>
        <dbReference type="Proteomes" id="UP001331761"/>
    </source>
</evidence>
<proteinExistence type="predicted"/>
<evidence type="ECO:0000313" key="1">
    <source>
        <dbReference type="EMBL" id="KAK5981995.1"/>
    </source>
</evidence>
<dbReference type="AlphaFoldDB" id="A0AAN8FUW7"/>
<keyword evidence="2" id="KW-1185">Reference proteome</keyword>
<protein>
    <submittedName>
        <fullName evidence="1">Uncharacterized protein</fullName>
    </submittedName>
</protein>
<comment type="caution">
    <text evidence="1">The sequence shown here is derived from an EMBL/GenBank/DDBJ whole genome shotgun (WGS) entry which is preliminary data.</text>
</comment>
<dbReference type="EMBL" id="WIXE01005663">
    <property type="protein sequence ID" value="KAK5981995.1"/>
    <property type="molecule type" value="Genomic_DNA"/>
</dbReference>
<accession>A0AAN8FUW7</accession>
<dbReference type="Proteomes" id="UP001331761">
    <property type="component" value="Unassembled WGS sequence"/>
</dbReference>
<dbReference type="Gene3D" id="2.30.39.10">
    <property type="entry name" value="Alpha-1-antitrypsin, domain 1"/>
    <property type="match status" value="1"/>
</dbReference>
<sequence length="119" mass="13568">ASQVAPSAFALTYSARQKHPFIQLQTEAKRISMHNCEIWEVPLEAGQLQFNLCLIRPRFIGEIVRLKSQISGEDLKDILDELLKTESKQHKILLPVFSLIAEENMCNVWMKSGIVIDFA</sequence>
<name>A0AAN8FUW7_TRICO</name>
<feature type="non-terminal residue" evidence="1">
    <location>
        <position position="1"/>
    </location>
</feature>
<gene>
    <name evidence="1" type="ORF">GCK32_020249</name>
</gene>
<organism evidence="1 2">
    <name type="scientific">Trichostrongylus colubriformis</name>
    <name type="common">Black scour worm</name>
    <dbReference type="NCBI Taxonomy" id="6319"/>
    <lineage>
        <taxon>Eukaryota</taxon>
        <taxon>Metazoa</taxon>
        <taxon>Ecdysozoa</taxon>
        <taxon>Nematoda</taxon>
        <taxon>Chromadorea</taxon>
        <taxon>Rhabditida</taxon>
        <taxon>Rhabditina</taxon>
        <taxon>Rhabditomorpha</taxon>
        <taxon>Strongyloidea</taxon>
        <taxon>Trichostrongylidae</taxon>
        <taxon>Trichostrongylus</taxon>
    </lineage>
</organism>
<dbReference type="InterPro" id="IPR042185">
    <property type="entry name" value="Serpin_sf_2"/>
</dbReference>
<reference evidence="1 2" key="1">
    <citation type="submission" date="2019-10" db="EMBL/GenBank/DDBJ databases">
        <title>Assembly and Annotation for the nematode Trichostrongylus colubriformis.</title>
        <authorList>
            <person name="Martin J."/>
        </authorList>
    </citation>
    <scope>NUCLEOTIDE SEQUENCE [LARGE SCALE GENOMIC DNA]</scope>
    <source>
        <strain evidence="1">G859</strain>
        <tissue evidence="1">Whole worm</tissue>
    </source>
</reference>